<name>B2TKW6_CLOBB</name>
<dbReference type="AlphaFoldDB" id="B2TKW6"/>
<sequence length="42" mass="4791">MLLGKKKVINLKKKFTRNISFLVNFLIIIITTNLVSGCIKNI</sequence>
<organism evidence="2">
    <name type="scientific">Clostridium botulinum (strain Eklund 17B / Type B)</name>
    <dbReference type="NCBI Taxonomy" id="935198"/>
    <lineage>
        <taxon>Bacteria</taxon>
        <taxon>Bacillati</taxon>
        <taxon>Bacillota</taxon>
        <taxon>Clostridia</taxon>
        <taxon>Eubacteriales</taxon>
        <taxon>Clostridiaceae</taxon>
        <taxon>Clostridium</taxon>
    </lineage>
</organism>
<gene>
    <name evidence="2" type="ordered locus">CLL_A1653</name>
</gene>
<evidence type="ECO:0000256" key="1">
    <source>
        <dbReference type="SAM" id="Phobius"/>
    </source>
</evidence>
<keyword evidence="1" id="KW-0472">Membrane</keyword>
<evidence type="ECO:0000313" key="2">
    <source>
        <dbReference type="EMBL" id="ACD22348.1"/>
    </source>
</evidence>
<reference evidence="2" key="1">
    <citation type="submission" date="2009-06" db="EMBL/GenBank/DDBJ databases">
        <authorList>
            <consortium name="US DOE Joint Genome Institute (JGI-PGF)"/>
            <person name="Lucas S."/>
            <person name="Copeland A."/>
            <person name="Lapidus A."/>
            <person name="Glavina del Rio T."/>
            <person name="Dalin E."/>
            <person name="Tice H."/>
            <person name="Bruce D."/>
            <person name="Goodwin L."/>
            <person name="Pitluck S."/>
            <person name="Kyrpides N."/>
            <person name="Mavromatis K."/>
            <person name="Ivanova N."/>
            <person name="Saunders E."/>
            <person name="Brettin T."/>
            <person name="Detter J.C."/>
            <person name="Han C."/>
            <person name="Larimer F."/>
            <person name="Land M."/>
            <person name="Hauser L."/>
            <person name="Markowitz V."/>
            <person name="Cheng J.-F."/>
            <person name="Hugenholtz P."/>
            <person name="Woyke T."/>
            <person name="Wu D."/>
            <person name="Gronow S."/>
            <person name="Klenk H.-P."/>
            <person name="Eisen J.A."/>
        </authorList>
    </citation>
    <scope>NUCLEOTIDE SEQUENCE</scope>
    <source>
        <strain evidence="2">Eklund 17B</strain>
    </source>
</reference>
<dbReference type="HOGENOM" id="CLU_3249374_0_0_9"/>
<protein>
    <submittedName>
        <fullName evidence="2">Uncharacterized protein</fullName>
    </submittedName>
</protein>
<proteinExistence type="predicted"/>
<reference evidence="2" key="2">
    <citation type="submission" date="2009-08" db="EMBL/GenBank/DDBJ databases">
        <authorList>
            <person name="Shrivastava S."/>
            <person name="Brinkac L.M."/>
            <person name="Dodson R.J."/>
            <person name="Harkins D.M."/>
            <person name="Durkin A.S."/>
            <person name="Sutton G."/>
        </authorList>
    </citation>
    <scope>NUCLEOTIDE SEQUENCE</scope>
    <source>
        <strain evidence="2">Eklund 17B</strain>
    </source>
</reference>
<keyword evidence="1" id="KW-1133">Transmembrane helix</keyword>
<keyword evidence="1" id="KW-0812">Transmembrane</keyword>
<accession>B2TKW6</accession>
<dbReference type="EMBL" id="CP001056">
    <property type="protein sequence ID" value="ACD22348.1"/>
    <property type="molecule type" value="Genomic_DNA"/>
</dbReference>
<feature type="transmembrane region" description="Helical" evidence="1">
    <location>
        <begin position="21"/>
        <end position="39"/>
    </location>
</feature>
<dbReference type="KEGG" id="cbk:CLL_A1653"/>